<dbReference type="SUPFAM" id="SSF51011">
    <property type="entry name" value="Glycosyl hydrolase domain"/>
    <property type="match status" value="1"/>
</dbReference>
<reference evidence="6 7" key="1">
    <citation type="submission" date="2017-03" db="EMBL/GenBank/DDBJ databases">
        <title>Genome sequence of Clostridium chromiireducens DSM 23318.</title>
        <authorList>
            <person name="Poehlein A."/>
            <person name="Daniel R."/>
        </authorList>
    </citation>
    <scope>NUCLEOTIDE SEQUENCE [LARGE SCALE GENOMIC DNA]</scope>
    <source>
        <strain evidence="6 7">DSM 23318</strain>
    </source>
</reference>
<dbReference type="GO" id="GO:0009044">
    <property type="term" value="F:xylan 1,4-beta-xylosidase activity"/>
    <property type="evidence" value="ECO:0007669"/>
    <property type="project" value="UniProtKB-EC"/>
</dbReference>
<dbReference type="SUPFAM" id="SSF51445">
    <property type="entry name" value="(Trans)glycosidases"/>
    <property type="match status" value="1"/>
</dbReference>
<dbReference type="PRINTS" id="PR00745">
    <property type="entry name" value="GLHYDRLASE39"/>
</dbReference>
<comment type="caution">
    <text evidence="6">The sequence shown here is derived from an EMBL/GenBank/DDBJ whole genome shotgun (WGS) entry which is preliminary data.</text>
</comment>
<dbReference type="EC" id="3.2.1.37" evidence="6"/>
<evidence type="ECO:0000313" key="6">
    <source>
        <dbReference type="EMBL" id="OPJ59017.1"/>
    </source>
</evidence>
<comment type="similarity">
    <text evidence="1">Belongs to the glycosyl hydrolase 39 family.</text>
</comment>
<evidence type="ECO:0000259" key="5">
    <source>
        <dbReference type="Pfam" id="PF01229"/>
    </source>
</evidence>
<name>A0A1V4IHM3_9CLOT</name>
<feature type="domain" description="Glycosyl hydrolases family 39 N-terminal catalytic" evidence="5">
    <location>
        <begin position="16"/>
        <end position="458"/>
    </location>
</feature>
<protein>
    <submittedName>
        <fullName evidence="6">Beta-xylosidase</fullName>
        <ecNumber evidence="6">3.2.1.37</ecNumber>
    </submittedName>
</protein>
<dbReference type="Pfam" id="PF01229">
    <property type="entry name" value="Glyco_hydro_39"/>
    <property type="match status" value="1"/>
</dbReference>
<dbReference type="Gene3D" id="2.60.40.1500">
    <property type="entry name" value="Glycosyl hydrolase domain, family 39"/>
    <property type="match status" value="1"/>
</dbReference>
<evidence type="ECO:0000256" key="3">
    <source>
        <dbReference type="ARBA" id="ARBA00023295"/>
    </source>
</evidence>
<evidence type="ECO:0000256" key="2">
    <source>
        <dbReference type="ARBA" id="ARBA00022801"/>
    </source>
</evidence>
<dbReference type="AlphaFoldDB" id="A0A1V4IHM3"/>
<keyword evidence="3 6" id="KW-0326">Glycosidase</keyword>
<keyword evidence="7" id="KW-1185">Reference proteome</keyword>
<sequence>MSKAKSILVEHGIEIPFHNRMDFCVGTGRMGLALHKEYYEQLKLVQNVIGFKHIRGHGLFCDDMAICQSYEDECGKQVFEYNFTYVDRVMDSYISLGLRPFLELGFMPEKMASGNQTVFYWKGNVTPPKNYNDWTAMVQALLHHLIERYGKEDVLQWPIEVWNEPNLKSFWKDGDMQEYFKLYEYTALAVKEVNPAFKIGGPAVCGGTDKIWIRSFLEYVRERKLPLDFITRHHYATFLPEKSGHYEYTKLHDLKESFKLLETTREIVDSFDEFCGMDIHITEFNTSYVPNCPLHDTNLNAAYTAAMLSLLGDKHASYSYWTFGDVFEEKGVPFTTFHGGFGMVANGCIPKPTFWTFAFYKQLQGTCIHRSEEAIIVQLPDGNYRGILWNMDVNYTDEPLELEIKLPSKHADYCLISKTVDEECCNPLKLWHDMGEPANLSTEQIALLKEHAVPLIKLESMVSTELEIDISFKLKPNAVIYFELKKVERKSDRGYSYERILKGEK</sequence>
<gene>
    <name evidence="6" type="primary">xynB_5</name>
    <name evidence="6" type="ORF">CLCHR_37000</name>
</gene>
<organism evidence="6 7">
    <name type="scientific">Clostridium chromiireducens</name>
    <dbReference type="NCBI Taxonomy" id="225345"/>
    <lineage>
        <taxon>Bacteria</taxon>
        <taxon>Bacillati</taxon>
        <taxon>Bacillota</taxon>
        <taxon>Clostridia</taxon>
        <taxon>Eubacteriales</taxon>
        <taxon>Clostridiaceae</taxon>
        <taxon>Clostridium</taxon>
    </lineage>
</organism>
<dbReference type="InterPro" id="IPR000514">
    <property type="entry name" value="Glyco_hydro_39"/>
</dbReference>
<dbReference type="Proteomes" id="UP000191056">
    <property type="component" value="Unassembled WGS sequence"/>
</dbReference>
<dbReference type="STRING" id="225345.CLCHR_37000"/>
<accession>A0A1V4IHM3</accession>
<keyword evidence="2 6" id="KW-0378">Hydrolase</keyword>
<dbReference type="InterPro" id="IPR049166">
    <property type="entry name" value="GH39_cat"/>
</dbReference>
<dbReference type="RefSeq" id="WP_079441365.1">
    <property type="nucleotide sequence ID" value="NZ_MZGT01000060.1"/>
</dbReference>
<dbReference type="PANTHER" id="PTHR12631:SF10">
    <property type="entry name" value="BETA-XYLOSIDASE-LIKE PROTEIN-RELATED"/>
    <property type="match status" value="1"/>
</dbReference>
<dbReference type="InterPro" id="IPR051923">
    <property type="entry name" value="Glycosyl_Hydrolase_39"/>
</dbReference>
<evidence type="ECO:0000256" key="1">
    <source>
        <dbReference type="ARBA" id="ARBA00008875"/>
    </source>
</evidence>
<evidence type="ECO:0000256" key="4">
    <source>
        <dbReference type="PIRSR" id="PIRSR600514-1"/>
    </source>
</evidence>
<feature type="active site" description="Proton donor" evidence="4">
    <location>
        <position position="164"/>
    </location>
</feature>
<dbReference type="Gene3D" id="3.20.20.80">
    <property type="entry name" value="Glycosidases"/>
    <property type="match status" value="1"/>
</dbReference>
<dbReference type="EMBL" id="MZGT01000060">
    <property type="protein sequence ID" value="OPJ59017.1"/>
    <property type="molecule type" value="Genomic_DNA"/>
</dbReference>
<dbReference type="PANTHER" id="PTHR12631">
    <property type="entry name" value="ALPHA-L-IDURONIDASE"/>
    <property type="match status" value="1"/>
</dbReference>
<evidence type="ECO:0000313" key="7">
    <source>
        <dbReference type="Proteomes" id="UP000191056"/>
    </source>
</evidence>
<dbReference type="InterPro" id="IPR017853">
    <property type="entry name" value="GH"/>
</dbReference>
<dbReference type="GO" id="GO:0005975">
    <property type="term" value="P:carbohydrate metabolic process"/>
    <property type="evidence" value="ECO:0007669"/>
    <property type="project" value="InterPro"/>
</dbReference>
<proteinExistence type="inferred from homology"/>
<dbReference type="OrthoDB" id="9776971at2"/>